<organism evidence="2 3">
    <name type="scientific">Peribacillus castrilensis</name>
    <dbReference type="NCBI Taxonomy" id="2897690"/>
    <lineage>
        <taxon>Bacteria</taxon>
        <taxon>Bacillati</taxon>
        <taxon>Bacillota</taxon>
        <taxon>Bacilli</taxon>
        <taxon>Bacillales</taxon>
        <taxon>Bacillaceae</taxon>
        <taxon>Peribacillus</taxon>
    </lineage>
</organism>
<reference evidence="2 3" key="1">
    <citation type="submission" date="2023-03" db="EMBL/GenBank/DDBJ databases">
        <title>Bacillus Genome Sequencing.</title>
        <authorList>
            <person name="Dunlap C."/>
        </authorList>
    </citation>
    <scope>NUCLEOTIDE SEQUENCE [LARGE SCALE GENOMIC DNA]</scope>
    <source>
        <strain evidence="2 3">B-41290</strain>
    </source>
</reference>
<protein>
    <submittedName>
        <fullName evidence="2">HNH endonuclease signature motif containing protein</fullName>
    </submittedName>
</protein>
<proteinExistence type="predicted"/>
<comment type="caution">
    <text evidence="2">The sequence shown here is derived from an EMBL/GenBank/DDBJ whole genome shotgun (WGS) entry which is preliminary data.</text>
</comment>
<evidence type="ECO:0000313" key="2">
    <source>
        <dbReference type="EMBL" id="MEC0276896.1"/>
    </source>
</evidence>
<keyword evidence="2" id="KW-0255">Endonuclease</keyword>
<keyword evidence="2" id="KW-0540">Nuclease</keyword>
<dbReference type="RefSeq" id="WP_367408437.1">
    <property type="nucleotide sequence ID" value="NZ_JARNBH010000042.1"/>
</dbReference>
<dbReference type="EMBL" id="JARNBH010000042">
    <property type="protein sequence ID" value="MEC0276896.1"/>
    <property type="molecule type" value="Genomic_DNA"/>
</dbReference>
<accession>A0AAW9NJE5</accession>
<evidence type="ECO:0000313" key="3">
    <source>
        <dbReference type="Proteomes" id="UP001307168"/>
    </source>
</evidence>
<keyword evidence="3" id="KW-1185">Reference proteome</keyword>
<feature type="chain" id="PRO_5043779507" evidence="1">
    <location>
        <begin position="30"/>
        <end position="326"/>
    </location>
</feature>
<dbReference type="Proteomes" id="UP001307168">
    <property type="component" value="Unassembled WGS sequence"/>
</dbReference>
<dbReference type="CDD" id="cd00085">
    <property type="entry name" value="HNHc"/>
    <property type="match status" value="1"/>
</dbReference>
<keyword evidence="2" id="KW-0378">Hydrolase</keyword>
<feature type="signal peptide" evidence="1">
    <location>
        <begin position="1"/>
        <end position="29"/>
    </location>
</feature>
<evidence type="ECO:0000256" key="1">
    <source>
        <dbReference type="SAM" id="SignalP"/>
    </source>
</evidence>
<dbReference type="GO" id="GO:0004519">
    <property type="term" value="F:endonuclease activity"/>
    <property type="evidence" value="ECO:0007669"/>
    <property type="project" value="UniProtKB-KW"/>
</dbReference>
<keyword evidence="1" id="KW-0732">Signal</keyword>
<sequence length="326" mass="37165">MKKFTGVLLAFVFVLSMFFPFIGGNSASAAAISNDGFIVSDPKVVKETVYEDLAVNKNGTTRSLSAKESREIQNLVKKEYFKNQKKNTIYTKKGQYNSNNKGMTAKAKQPVSFVRVAHEIVYDGNKGTITISSRIDEMTGPKPVVIWTGAKLYRSYDQYGKYRLVDKFDTDWRGSELKVGKKASKTYNNKTTHFYQSHHKTTVGWNGAGTRTNEGVTEEVLVNKKTVAYPEIYNGHNKTTMWQPTEADIKVVPKDKRTKRDTNLKQKYRKWYIKQYGDPGWGPTWPGIEAHHELPLEYGGTNSMSNVFPLTADLHRKTVSPWWRSY</sequence>
<gene>
    <name evidence="2" type="ORF">P4706_28300</name>
</gene>
<dbReference type="AlphaFoldDB" id="A0AAW9NJE5"/>
<name>A0AAW9NJE5_9BACI</name>
<dbReference type="InterPro" id="IPR003615">
    <property type="entry name" value="HNH_nuc"/>
</dbReference>